<gene>
    <name evidence="2" type="ORF">GCM10023187_37860</name>
</gene>
<evidence type="ECO:0000313" key="2">
    <source>
        <dbReference type="EMBL" id="GAA4411678.1"/>
    </source>
</evidence>
<dbReference type="InterPro" id="IPR029442">
    <property type="entry name" value="GyrI-like"/>
</dbReference>
<proteinExistence type="predicted"/>
<dbReference type="SUPFAM" id="SSF55136">
    <property type="entry name" value="Probable bacterial effector-binding domain"/>
    <property type="match status" value="1"/>
</dbReference>
<evidence type="ECO:0000313" key="3">
    <source>
        <dbReference type="Proteomes" id="UP001500936"/>
    </source>
</evidence>
<reference evidence="3" key="1">
    <citation type="journal article" date="2019" name="Int. J. Syst. Evol. Microbiol.">
        <title>The Global Catalogue of Microorganisms (GCM) 10K type strain sequencing project: providing services to taxonomists for standard genome sequencing and annotation.</title>
        <authorList>
            <consortium name="The Broad Institute Genomics Platform"/>
            <consortium name="The Broad Institute Genome Sequencing Center for Infectious Disease"/>
            <person name="Wu L."/>
            <person name="Ma J."/>
        </authorList>
    </citation>
    <scope>NUCLEOTIDE SEQUENCE [LARGE SCALE GENOMIC DNA]</scope>
    <source>
        <strain evidence="3">JCM 17925</strain>
    </source>
</reference>
<comment type="caution">
    <text evidence="2">The sequence shown here is derived from an EMBL/GenBank/DDBJ whole genome shotgun (WGS) entry which is preliminary data.</text>
</comment>
<dbReference type="InterPro" id="IPR011256">
    <property type="entry name" value="Reg_factor_effector_dom_sf"/>
</dbReference>
<dbReference type="EMBL" id="BAABHB010000008">
    <property type="protein sequence ID" value="GAA4411678.1"/>
    <property type="molecule type" value="Genomic_DNA"/>
</dbReference>
<keyword evidence="3" id="KW-1185">Reference proteome</keyword>
<dbReference type="Proteomes" id="UP001500936">
    <property type="component" value="Unassembled WGS sequence"/>
</dbReference>
<name>A0ABP8KNG1_9BACT</name>
<sequence>MSLPRITFVMALKTTNTMTTQTDSTPTVQLTEKVVPPFTALCFTTRTTLKDLSQYYGVVANQMRQEAQRLNLEVTGPVQWVYTGATGDLEKEFQLEIALPVSEAAGEPESFTFREFDSFRCVSYTHVGPWSDLMAVYDAFFAEFYRLGYQDGSHVREIYTVVDLDTPANNVTEIQVSLA</sequence>
<organism evidence="2 3">
    <name type="scientific">Nibrella viscosa</name>
    <dbReference type="NCBI Taxonomy" id="1084524"/>
    <lineage>
        <taxon>Bacteria</taxon>
        <taxon>Pseudomonadati</taxon>
        <taxon>Bacteroidota</taxon>
        <taxon>Cytophagia</taxon>
        <taxon>Cytophagales</taxon>
        <taxon>Spirosomataceae</taxon>
        <taxon>Nibrella</taxon>
    </lineage>
</organism>
<feature type="domain" description="AraC effector-binding" evidence="1">
    <location>
        <begin position="28"/>
        <end position="179"/>
    </location>
</feature>
<protein>
    <recommendedName>
        <fullName evidence="1">AraC effector-binding domain-containing protein</fullName>
    </recommendedName>
</protein>
<dbReference type="Gene3D" id="3.20.80.10">
    <property type="entry name" value="Regulatory factor, effector binding domain"/>
    <property type="match status" value="1"/>
</dbReference>
<evidence type="ECO:0000259" key="1">
    <source>
        <dbReference type="SMART" id="SM00871"/>
    </source>
</evidence>
<dbReference type="SMART" id="SM00871">
    <property type="entry name" value="AraC_E_bind"/>
    <property type="match status" value="1"/>
</dbReference>
<dbReference type="Pfam" id="PF06445">
    <property type="entry name" value="GyrI-like"/>
    <property type="match status" value="1"/>
</dbReference>
<dbReference type="InterPro" id="IPR010499">
    <property type="entry name" value="AraC_E-bd"/>
</dbReference>
<accession>A0ABP8KNG1</accession>